<proteinExistence type="predicted"/>
<reference evidence="1" key="1">
    <citation type="journal article" date="2023" name="Insect Mol. Biol.">
        <title>Genome sequencing provides insights into the evolution of gene families encoding plant cell wall-degrading enzymes in longhorned beetles.</title>
        <authorList>
            <person name="Shin N.R."/>
            <person name="Okamura Y."/>
            <person name="Kirsch R."/>
            <person name="Pauchet Y."/>
        </authorList>
    </citation>
    <scope>NUCLEOTIDE SEQUENCE</scope>
    <source>
        <strain evidence="1">RBIC_L_NR</strain>
    </source>
</reference>
<accession>A0AAV8ZH19</accession>
<sequence length="419" mass="48905">MEHLRVSLYFISTCISMKDITKDCVNWNLKEFENTGNTGSMNDSRNRVKCCFCTRTAGTKDFTLLNESKENMFLVNLLGKHIPELIELNTVQEFTMKPTLKYDIDGCDGMETEQQGNQILDEIMIKVETDLRDEEDLDNQEVHIKTEEVNIKHEQNNSEMFQEDTNDNAKISMFHCTKCSFSTDCEIKRRNHVLVHKASSIKPDYKCEMCTFSTARKKHFDQHRREKIWMLYIMKLSYDITKDCVSWNLEEFENTGNANLIDQVKCCFCTRAAGREDFILVNESKENMFLVNMLEKRIPELNLNSTQELLTCETCHDSLQGILSLVKTSEEAKNKYSEIEDEGQMELNTVQEFTTKGTLKYDIDGCDGMETEQLGNRIVDRFMIKDETDDLRNEKVIDDQEVHIKTEEIHIKHEHKSEM</sequence>
<evidence type="ECO:0000313" key="1">
    <source>
        <dbReference type="EMBL" id="KAJ8963693.1"/>
    </source>
</evidence>
<dbReference type="EMBL" id="JANEYF010001515">
    <property type="protein sequence ID" value="KAJ8963693.1"/>
    <property type="molecule type" value="Genomic_DNA"/>
</dbReference>
<dbReference type="Gene3D" id="3.30.160.60">
    <property type="entry name" value="Classic Zinc Finger"/>
    <property type="match status" value="1"/>
</dbReference>
<comment type="caution">
    <text evidence="1">The sequence shown here is derived from an EMBL/GenBank/DDBJ whole genome shotgun (WGS) entry which is preliminary data.</text>
</comment>
<keyword evidence="2" id="KW-1185">Reference proteome</keyword>
<gene>
    <name evidence="1" type="ORF">NQ314_005445</name>
</gene>
<protein>
    <submittedName>
        <fullName evidence="1">Uncharacterized protein</fullName>
    </submittedName>
</protein>
<evidence type="ECO:0000313" key="2">
    <source>
        <dbReference type="Proteomes" id="UP001162156"/>
    </source>
</evidence>
<name>A0AAV8ZH19_9CUCU</name>
<organism evidence="1 2">
    <name type="scientific">Rhamnusium bicolor</name>
    <dbReference type="NCBI Taxonomy" id="1586634"/>
    <lineage>
        <taxon>Eukaryota</taxon>
        <taxon>Metazoa</taxon>
        <taxon>Ecdysozoa</taxon>
        <taxon>Arthropoda</taxon>
        <taxon>Hexapoda</taxon>
        <taxon>Insecta</taxon>
        <taxon>Pterygota</taxon>
        <taxon>Neoptera</taxon>
        <taxon>Endopterygota</taxon>
        <taxon>Coleoptera</taxon>
        <taxon>Polyphaga</taxon>
        <taxon>Cucujiformia</taxon>
        <taxon>Chrysomeloidea</taxon>
        <taxon>Cerambycidae</taxon>
        <taxon>Lepturinae</taxon>
        <taxon>Rhagiini</taxon>
        <taxon>Rhamnusium</taxon>
    </lineage>
</organism>
<dbReference type="AlphaFoldDB" id="A0AAV8ZH19"/>
<dbReference type="Proteomes" id="UP001162156">
    <property type="component" value="Unassembled WGS sequence"/>
</dbReference>